<dbReference type="EMBL" id="CM020619">
    <property type="protein sequence ID" value="KAK1864919.1"/>
    <property type="molecule type" value="Genomic_DNA"/>
</dbReference>
<protein>
    <submittedName>
        <fullName evidence="1">Uncharacterized protein</fullName>
    </submittedName>
</protein>
<dbReference type="Proteomes" id="UP000798662">
    <property type="component" value="Chromosome 2"/>
</dbReference>
<sequence>MVELLCVDMERVPGRPAYLALTSAETSLLVRATDDAAVAGQLLSLRSSGLLASGNFSSATAAICWLTDPVPPAVVCAAEQSGVLGASSGAVRGDWLAVVARGTSSCFNVARSGVGGAVKLFKKSVSPVSAVGRFDRAADAYAWLARSSVENLLQLLEDTVGALSTLSVPRRLGPTCPTDPHRHPTLADPALPVTSHHSVGGLSHLGVQSAEEPGTAPAAVWSRLAAMQPHAPNHAQAPKRGIEADAAAAVPEGSVKSSVHASSASAESSASARDGVSAPMPPGDTPLLHHSPAPFIEATGVGCPAMDVASSSGAGPGQLGLLAYAGHWKDLCERLAARRHGLFVTGGPGVGKSTFLRSLHKALCARWPRSGDVIFVPPTGSAAKTANGQTYHSFSGFPRDCRLQQKDPIAEASRLLKKDRFRPIARRLSQFRALLLDEVSMVAAEKFDVMVELLRQARPTTSQPCMVFSFGDFPQLGPLGGGSMAFTSQSWRQLYGSCMLELSRVYRQSDAGFVQAIRDARFWRCTASVRTLMQQCSVTGEQYEALRWKVFHLMPRLEDVGLHNTQCLAELCIGSKPKEFVAVDTVEVDKDRDVAHPPVNLSRVSILSRSAALVDCVAPRVVQHCLGARVMLTSNVDLVLGLYHGSIGYISSYLGDSVPVVRFENHALPAGVGRGLHGVHDAGGDWLEVECPPTLFEARIL</sequence>
<keyword evidence="2" id="KW-1185">Reference proteome</keyword>
<name>A0ACC3C3M1_PYRYE</name>
<proteinExistence type="predicted"/>
<evidence type="ECO:0000313" key="1">
    <source>
        <dbReference type="EMBL" id="KAK1864919.1"/>
    </source>
</evidence>
<reference evidence="1" key="1">
    <citation type="submission" date="2019-11" db="EMBL/GenBank/DDBJ databases">
        <title>Nori genome reveals adaptations in red seaweeds to the harsh intertidal environment.</title>
        <authorList>
            <person name="Wang D."/>
            <person name="Mao Y."/>
        </authorList>
    </citation>
    <scope>NUCLEOTIDE SEQUENCE</scope>
    <source>
        <tissue evidence="1">Gametophyte</tissue>
    </source>
</reference>
<organism evidence="1 2">
    <name type="scientific">Pyropia yezoensis</name>
    <name type="common">Susabi-nori</name>
    <name type="synonym">Porphyra yezoensis</name>
    <dbReference type="NCBI Taxonomy" id="2788"/>
    <lineage>
        <taxon>Eukaryota</taxon>
        <taxon>Rhodophyta</taxon>
        <taxon>Bangiophyceae</taxon>
        <taxon>Bangiales</taxon>
        <taxon>Bangiaceae</taxon>
        <taxon>Pyropia</taxon>
    </lineage>
</organism>
<accession>A0ACC3C3M1</accession>
<evidence type="ECO:0000313" key="2">
    <source>
        <dbReference type="Proteomes" id="UP000798662"/>
    </source>
</evidence>
<gene>
    <name evidence="1" type="ORF">I4F81_007455</name>
</gene>
<comment type="caution">
    <text evidence="1">The sequence shown here is derived from an EMBL/GenBank/DDBJ whole genome shotgun (WGS) entry which is preliminary data.</text>
</comment>